<feature type="domain" description="N-acetyltransferase" evidence="4">
    <location>
        <begin position="3"/>
        <end position="165"/>
    </location>
</feature>
<keyword evidence="6" id="KW-1185">Reference proteome</keyword>
<gene>
    <name evidence="5" type="primary">ydaF_6</name>
    <name evidence="5" type="ORF">VA7868_03488</name>
</gene>
<dbReference type="STRING" id="1216006.VA7868_03488"/>
<protein>
    <submittedName>
        <fullName evidence="5">Putative ribosomal N-acetyltransferase YdaF</fullName>
        <ecNumber evidence="5">2.3.1.-</ecNumber>
    </submittedName>
</protein>
<name>A0A1M6A683_9VIBR</name>
<evidence type="ECO:0000313" key="6">
    <source>
        <dbReference type="Proteomes" id="UP000184608"/>
    </source>
</evidence>
<accession>A0A1M6A683</accession>
<reference evidence="5 6" key="1">
    <citation type="submission" date="2016-11" db="EMBL/GenBank/DDBJ databases">
        <authorList>
            <person name="Jaros S."/>
            <person name="Januszkiewicz K."/>
            <person name="Wedrychowicz H."/>
        </authorList>
    </citation>
    <scope>NUCLEOTIDE SEQUENCE [LARGE SCALE GENOMIC DNA]</scope>
    <source>
        <strain evidence="5 6">CECT 7868</strain>
    </source>
</reference>
<proteinExistence type="inferred from homology"/>
<evidence type="ECO:0000313" key="5">
    <source>
        <dbReference type="EMBL" id="SHI31919.1"/>
    </source>
</evidence>
<dbReference type="PANTHER" id="PTHR43792:SF8">
    <property type="entry name" value="[RIBOSOMAL PROTEIN US5]-ALANINE N-ACETYLTRANSFERASE"/>
    <property type="match status" value="1"/>
</dbReference>
<organism evidence="5 6">
    <name type="scientific">Vibrio aerogenes CECT 7868</name>
    <dbReference type="NCBI Taxonomy" id="1216006"/>
    <lineage>
        <taxon>Bacteria</taxon>
        <taxon>Pseudomonadati</taxon>
        <taxon>Pseudomonadota</taxon>
        <taxon>Gammaproteobacteria</taxon>
        <taxon>Vibrionales</taxon>
        <taxon>Vibrionaceae</taxon>
        <taxon>Vibrio</taxon>
    </lineage>
</organism>
<comment type="similarity">
    <text evidence="3">Belongs to the acetyltransferase family. RimJ subfamily.</text>
</comment>
<sequence length="171" mass="19238">MSVEISLLSVSDVTELLAFELENRGWFEQFVEPRGDDFYTPDSVKAQILEFLLLHRCGEMYPMLIRDQHGNICGRINIHRINREKKSGELGYRVGQSFVSKGIASQAVEKFMAFLASESALDSVTAYVLTGNTGSEKVLQKNGFNKVDNIINYSSLHGELRDAVKYVRGLI</sequence>
<evidence type="ECO:0000256" key="2">
    <source>
        <dbReference type="ARBA" id="ARBA00023315"/>
    </source>
</evidence>
<dbReference type="GO" id="GO:0005737">
    <property type="term" value="C:cytoplasm"/>
    <property type="evidence" value="ECO:0007669"/>
    <property type="project" value="TreeGrafter"/>
</dbReference>
<evidence type="ECO:0000259" key="4">
    <source>
        <dbReference type="PROSITE" id="PS51186"/>
    </source>
</evidence>
<keyword evidence="2 5" id="KW-0012">Acyltransferase</keyword>
<dbReference type="SUPFAM" id="SSF55729">
    <property type="entry name" value="Acyl-CoA N-acyltransferases (Nat)"/>
    <property type="match status" value="1"/>
</dbReference>
<dbReference type="Gene3D" id="3.40.630.30">
    <property type="match status" value="1"/>
</dbReference>
<dbReference type="PANTHER" id="PTHR43792">
    <property type="entry name" value="GNAT FAMILY, PUTATIVE (AFU_ORTHOLOGUE AFUA_3G00765)-RELATED-RELATED"/>
    <property type="match status" value="1"/>
</dbReference>
<dbReference type="Pfam" id="PF13302">
    <property type="entry name" value="Acetyltransf_3"/>
    <property type="match status" value="1"/>
</dbReference>
<dbReference type="PROSITE" id="PS51186">
    <property type="entry name" value="GNAT"/>
    <property type="match status" value="1"/>
</dbReference>
<dbReference type="EMBL" id="FQXZ01000039">
    <property type="protein sequence ID" value="SHI31919.1"/>
    <property type="molecule type" value="Genomic_DNA"/>
</dbReference>
<evidence type="ECO:0000256" key="3">
    <source>
        <dbReference type="ARBA" id="ARBA00038502"/>
    </source>
</evidence>
<dbReference type="GO" id="GO:0008999">
    <property type="term" value="F:protein-N-terminal-alanine acetyltransferase activity"/>
    <property type="evidence" value="ECO:0007669"/>
    <property type="project" value="TreeGrafter"/>
</dbReference>
<keyword evidence="1 5" id="KW-0808">Transferase</keyword>
<dbReference type="InterPro" id="IPR016181">
    <property type="entry name" value="Acyl_CoA_acyltransferase"/>
</dbReference>
<dbReference type="InterPro" id="IPR051531">
    <property type="entry name" value="N-acetyltransferase"/>
</dbReference>
<dbReference type="RefSeq" id="WP_073605095.1">
    <property type="nucleotide sequence ID" value="NZ_FQXZ01000039.1"/>
</dbReference>
<dbReference type="EC" id="2.3.1.-" evidence="5"/>
<dbReference type="OrthoDB" id="9801656at2"/>
<evidence type="ECO:0000256" key="1">
    <source>
        <dbReference type="ARBA" id="ARBA00022679"/>
    </source>
</evidence>
<dbReference type="Proteomes" id="UP000184608">
    <property type="component" value="Unassembled WGS sequence"/>
</dbReference>
<dbReference type="InterPro" id="IPR000182">
    <property type="entry name" value="GNAT_dom"/>
</dbReference>
<dbReference type="AlphaFoldDB" id="A0A1M6A683"/>